<keyword evidence="4" id="KW-0175">Coiled coil</keyword>
<dbReference type="GO" id="GO:0003700">
    <property type="term" value="F:DNA-binding transcription factor activity"/>
    <property type="evidence" value="ECO:0007669"/>
    <property type="project" value="InterPro"/>
</dbReference>
<keyword evidence="1" id="KW-0805">Transcription regulation</keyword>
<keyword evidence="2 6" id="KW-0238">DNA-binding</keyword>
<dbReference type="PANTHER" id="PTHR30204:SF94">
    <property type="entry name" value="HEAVY METAL-DEPENDENT TRANSCRIPTIONAL REGULATOR HI_0293-RELATED"/>
    <property type="match status" value="1"/>
</dbReference>
<dbReference type="InterPro" id="IPR000551">
    <property type="entry name" value="MerR-type_HTH_dom"/>
</dbReference>
<feature type="coiled-coil region" evidence="4">
    <location>
        <begin position="85"/>
        <end position="112"/>
    </location>
</feature>
<dbReference type="GO" id="GO:0003677">
    <property type="term" value="F:DNA binding"/>
    <property type="evidence" value="ECO:0007669"/>
    <property type="project" value="UniProtKB-KW"/>
</dbReference>
<comment type="caution">
    <text evidence="6">The sequence shown here is derived from an EMBL/GenBank/DDBJ whole genome shotgun (WGS) entry which is preliminary data.</text>
</comment>
<evidence type="ECO:0000259" key="5">
    <source>
        <dbReference type="PROSITE" id="PS50937"/>
    </source>
</evidence>
<dbReference type="PANTHER" id="PTHR30204">
    <property type="entry name" value="REDOX-CYCLING DRUG-SENSING TRANSCRIPTIONAL ACTIVATOR SOXR"/>
    <property type="match status" value="1"/>
</dbReference>
<dbReference type="InterPro" id="IPR009061">
    <property type="entry name" value="DNA-bd_dom_put_sf"/>
</dbReference>
<name>A0A7W5G501_9GAMM</name>
<reference evidence="6 7" key="1">
    <citation type="submission" date="2020-08" db="EMBL/GenBank/DDBJ databases">
        <title>Genomic Encyclopedia of Type Strains, Phase III (KMG-III): the genomes of soil and plant-associated and newly described type strains.</title>
        <authorList>
            <person name="Whitman W."/>
        </authorList>
    </citation>
    <scope>NUCLEOTIDE SEQUENCE [LARGE SCALE GENOMIC DNA]</scope>
    <source>
        <strain evidence="6 7">CECT 5995</strain>
    </source>
</reference>
<feature type="domain" description="HTH merR-type" evidence="5">
    <location>
        <begin position="1"/>
        <end position="71"/>
    </location>
</feature>
<proteinExistence type="predicted"/>
<dbReference type="InterPro" id="IPR047057">
    <property type="entry name" value="MerR_fam"/>
</dbReference>
<dbReference type="RefSeq" id="WP_221195751.1">
    <property type="nucleotide sequence ID" value="NZ_JACHXM010000006.1"/>
</dbReference>
<evidence type="ECO:0000256" key="1">
    <source>
        <dbReference type="ARBA" id="ARBA00023015"/>
    </source>
</evidence>
<dbReference type="PROSITE" id="PS00552">
    <property type="entry name" value="HTH_MERR_1"/>
    <property type="match status" value="1"/>
</dbReference>
<dbReference type="SMART" id="SM00422">
    <property type="entry name" value="HTH_MERR"/>
    <property type="match status" value="1"/>
</dbReference>
<accession>A0A7W5G501</accession>
<organism evidence="6 7">
    <name type="scientific">Halomonas organivorans</name>
    <dbReference type="NCBI Taxonomy" id="257772"/>
    <lineage>
        <taxon>Bacteria</taxon>
        <taxon>Pseudomonadati</taxon>
        <taxon>Pseudomonadota</taxon>
        <taxon>Gammaproteobacteria</taxon>
        <taxon>Oceanospirillales</taxon>
        <taxon>Halomonadaceae</taxon>
        <taxon>Halomonas</taxon>
    </lineage>
</organism>
<dbReference type="Proteomes" id="UP000525987">
    <property type="component" value="Unassembled WGS sequence"/>
</dbReference>
<evidence type="ECO:0000256" key="3">
    <source>
        <dbReference type="ARBA" id="ARBA00023163"/>
    </source>
</evidence>
<keyword evidence="7" id="KW-1185">Reference proteome</keyword>
<dbReference type="Pfam" id="PF13411">
    <property type="entry name" value="MerR_1"/>
    <property type="match status" value="1"/>
</dbReference>
<dbReference type="SUPFAM" id="SSF46955">
    <property type="entry name" value="Putative DNA-binding domain"/>
    <property type="match status" value="1"/>
</dbReference>
<protein>
    <submittedName>
        <fullName evidence="6">DNA-binding transcriptional MerR regulator</fullName>
    </submittedName>
</protein>
<sequence>MQMKIGELAERTGLATSRIRYYERIGLLTTVERTANGYRTYPPEAETVLNLILKGQAAGFSLDELHKLIPKDLTHWDHDSLLEALYRKVADIESLEKQLARSKEQVRAVIADIETKPDDIDCKANAKRVLSRFGLGDTTEAAHDTSTESST</sequence>
<gene>
    <name evidence="6" type="ORF">FHR96_001782</name>
</gene>
<dbReference type="EMBL" id="JACHXM010000006">
    <property type="protein sequence ID" value="MBB3140913.1"/>
    <property type="molecule type" value="Genomic_DNA"/>
</dbReference>
<keyword evidence="3" id="KW-0804">Transcription</keyword>
<evidence type="ECO:0000313" key="7">
    <source>
        <dbReference type="Proteomes" id="UP000525987"/>
    </source>
</evidence>
<evidence type="ECO:0000256" key="4">
    <source>
        <dbReference type="SAM" id="Coils"/>
    </source>
</evidence>
<evidence type="ECO:0000256" key="2">
    <source>
        <dbReference type="ARBA" id="ARBA00023125"/>
    </source>
</evidence>
<dbReference type="Gene3D" id="1.10.1660.10">
    <property type="match status" value="1"/>
</dbReference>
<evidence type="ECO:0000313" key="6">
    <source>
        <dbReference type="EMBL" id="MBB3140913.1"/>
    </source>
</evidence>
<dbReference type="AlphaFoldDB" id="A0A7W5G501"/>
<dbReference type="PROSITE" id="PS50937">
    <property type="entry name" value="HTH_MERR_2"/>
    <property type="match status" value="1"/>
</dbReference>